<protein>
    <submittedName>
        <fullName evidence="6">Colicin V production protein</fullName>
    </submittedName>
</protein>
<feature type="transmembrane region" description="Helical" evidence="5">
    <location>
        <begin position="6"/>
        <end position="26"/>
    </location>
</feature>
<organism evidence="6 7">
    <name type="scientific">Mycetohabitans rhizoxinica (strain DSM 19002 / CIP 109453 / HKI 454)</name>
    <name type="common">Paraburkholderia rhizoxinica</name>
    <dbReference type="NCBI Taxonomy" id="882378"/>
    <lineage>
        <taxon>Bacteria</taxon>
        <taxon>Pseudomonadati</taxon>
        <taxon>Pseudomonadota</taxon>
        <taxon>Betaproteobacteria</taxon>
        <taxon>Burkholderiales</taxon>
        <taxon>Burkholderiaceae</taxon>
        <taxon>Mycetohabitans</taxon>
    </lineage>
</organism>
<evidence type="ECO:0000256" key="3">
    <source>
        <dbReference type="ARBA" id="ARBA00022989"/>
    </source>
</evidence>
<dbReference type="InterPro" id="IPR003825">
    <property type="entry name" value="Colicin-V_CvpA"/>
</dbReference>
<feature type="transmembrane region" description="Helical" evidence="5">
    <location>
        <begin position="69"/>
        <end position="95"/>
    </location>
</feature>
<dbReference type="GO" id="GO:0009403">
    <property type="term" value="P:toxin biosynthetic process"/>
    <property type="evidence" value="ECO:0007669"/>
    <property type="project" value="InterPro"/>
</dbReference>
<dbReference type="AlphaFoldDB" id="E5ASL5"/>
<comment type="subcellular location">
    <subcellularLocation>
        <location evidence="1">Membrane</location>
        <topology evidence="1">Multi-pass membrane protein</topology>
    </subcellularLocation>
</comment>
<dbReference type="STRING" id="882378.RBRH_00191"/>
<sequence length="168" mass="17927">MTDATLTAFDYAVVALIGLSALRGMWRGLLAEVFGLVGWIVAFIVAAIYAPALAGYVPANWPGGVLTQYWVVFFGLAAAVLVVSGVIGALLTRLADAGGLRGVDRTLGILFGLIRGVLLVLVLVAVAGLTELPRQDFWRNAMFRPYAEHGVRELKPFLPAAIAAYVHF</sequence>
<dbReference type="Pfam" id="PF02674">
    <property type="entry name" value="Colicin_V"/>
    <property type="match status" value="1"/>
</dbReference>
<reference evidence="6 7" key="1">
    <citation type="journal article" date="2011" name="J. Bacteriol.">
        <title>Complete genome sequence of Burkholderia rhizoxinica, an endosymbiont of Rhizopus microsporus.</title>
        <authorList>
            <person name="Lackner G."/>
            <person name="Moebius N."/>
            <person name="Partida-Martinez L."/>
            <person name="Hertweck C."/>
        </authorList>
    </citation>
    <scope>NUCLEOTIDE SEQUENCE [LARGE SCALE GENOMIC DNA]</scope>
    <source>
        <strain evidence="7">DSM 19002 / CIP 109453 / HKI 454</strain>
    </source>
</reference>
<dbReference type="KEGG" id="brh:RBRH_00191"/>
<keyword evidence="2 5" id="KW-0812">Transmembrane</keyword>
<evidence type="ECO:0000256" key="2">
    <source>
        <dbReference type="ARBA" id="ARBA00022692"/>
    </source>
</evidence>
<dbReference type="PANTHER" id="PTHR36926">
    <property type="entry name" value="COLICIN V PRODUCTION PROTEIN"/>
    <property type="match status" value="1"/>
</dbReference>
<evidence type="ECO:0000256" key="4">
    <source>
        <dbReference type="ARBA" id="ARBA00023136"/>
    </source>
</evidence>
<accession>E5ASL5</accession>
<feature type="transmembrane region" description="Helical" evidence="5">
    <location>
        <begin position="107"/>
        <end position="129"/>
    </location>
</feature>
<gene>
    <name evidence="6" type="ordered locus">RBRH_00191</name>
</gene>
<dbReference type="eggNOG" id="COG1286">
    <property type="taxonomic scope" value="Bacteria"/>
</dbReference>
<name>E5ASL5_MYCRK</name>
<dbReference type="EMBL" id="FR687359">
    <property type="protein sequence ID" value="CBW75597.1"/>
    <property type="molecule type" value="Genomic_DNA"/>
</dbReference>
<dbReference type="GO" id="GO:0016020">
    <property type="term" value="C:membrane"/>
    <property type="evidence" value="ECO:0007669"/>
    <property type="project" value="UniProtKB-SubCell"/>
</dbReference>
<evidence type="ECO:0000256" key="5">
    <source>
        <dbReference type="SAM" id="Phobius"/>
    </source>
</evidence>
<feature type="transmembrane region" description="Helical" evidence="5">
    <location>
        <begin position="33"/>
        <end position="57"/>
    </location>
</feature>
<keyword evidence="3 5" id="KW-1133">Transmembrane helix</keyword>
<evidence type="ECO:0000313" key="6">
    <source>
        <dbReference type="EMBL" id="CBW75597.1"/>
    </source>
</evidence>
<keyword evidence="4 5" id="KW-0472">Membrane</keyword>
<dbReference type="InterPro" id="IPR052719">
    <property type="entry name" value="CvpA-like"/>
</dbReference>
<evidence type="ECO:0000313" key="7">
    <source>
        <dbReference type="Proteomes" id="UP000007437"/>
    </source>
</evidence>
<proteinExistence type="predicted"/>
<dbReference type="PANTHER" id="PTHR36926:SF1">
    <property type="entry name" value="COLICIN V PRODUCTION PROTEIN"/>
    <property type="match status" value="1"/>
</dbReference>
<dbReference type="HOGENOM" id="CLU_092720_2_2_4"/>
<evidence type="ECO:0000256" key="1">
    <source>
        <dbReference type="ARBA" id="ARBA00004141"/>
    </source>
</evidence>
<dbReference type="Proteomes" id="UP000007437">
    <property type="component" value="Chromosome"/>
</dbReference>